<sequence length="90" mass="10085">MYERDLIPMNNQSTPVDTVWQAANTLSTEEKAELVERLLGQESGLIVISATSHLADYIIAQTNLLSRTGLAYVWRAIANRMIGEEHDPWG</sequence>
<keyword evidence="2" id="KW-1185">Reference proteome</keyword>
<dbReference type="STRING" id="118168.MC7420_6902"/>
<dbReference type="HOGENOM" id="CLU_2465649_0_0_3"/>
<proteinExistence type="predicted"/>
<accession>B4W1X5</accession>
<dbReference type="EMBL" id="DS989869">
    <property type="protein sequence ID" value="EDX71816.1"/>
    <property type="molecule type" value="Genomic_DNA"/>
</dbReference>
<dbReference type="Proteomes" id="UP000003835">
    <property type="component" value="Unassembled WGS sequence"/>
</dbReference>
<name>B4W1X5_9CYAN</name>
<organism evidence="1 2">
    <name type="scientific">Coleofasciculus chthonoplastes PCC 7420</name>
    <dbReference type="NCBI Taxonomy" id="118168"/>
    <lineage>
        <taxon>Bacteria</taxon>
        <taxon>Bacillati</taxon>
        <taxon>Cyanobacteriota</taxon>
        <taxon>Cyanophyceae</taxon>
        <taxon>Coleofasciculales</taxon>
        <taxon>Coleofasciculaceae</taxon>
        <taxon>Coleofasciculus</taxon>
    </lineage>
</organism>
<protein>
    <submittedName>
        <fullName evidence="1">Uncharacterized protein</fullName>
    </submittedName>
</protein>
<dbReference type="AlphaFoldDB" id="B4W1X5"/>
<evidence type="ECO:0000313" key="1">
    <source>
        <dbReference type="EMBL" id="EDX71816.1"/>
    </source>
</evidence>
<dbReference type="eggNOG" id="ENOG50332T2">
    <property type="taxonomic scope" value="Bacteria"/>
</dbReference>
<evidence type="ECO:0000313" key="2">
    <source>
        <dbReference type="Proteomes" id="UP000003835"/>
    </source>
</evidence>
<dbReference type="OrthoDB" id="465969at2"/>
<reference evidence="1 2" key="1">
    <citation type="submission" date="2008-07" db="EMBL/GenBank/DDBJ databases">
        <authorList>
            <person name="Tandeau de Marsac N."/>
            <person name="Ferriera S."/>
            <person name="Johnson J."/>
            <person name="Kravitz S."/>
            <person name="Beeson K."/>
            <person name="Sutton G."/>
            <person name="Rogers Y.-H."/>
            <person name="Friedman R."/>
            <person name="Frazier M."/>
            <person name="Venter J.C."/>
        </authorList>
    </citation>
    <scope>NUCLEOTIDE SEQUENCE [LARGE SCALE GENOMIC DNA]</scope>
    <source>
        <strain evidence="1 2">PCC 7420</strain>
    </source>
</reference>
<gene>
    <name evidence="1" type="ORF">MC7420_6902</name>
</gene>